<dbReference type="Pfam" id="PF03553">
    <property type="entry name" value="Na_H_antiporter"/>
    <property type="match status" value="1"/>
</dbReference>
<feature type="transmembrane region" description="Helical" evidence="9">
    <location>
        <begin position="423"/>
        <end position="444"/>
    </location>
</feature>
<keyword evidence="3" id="KW-0050">Antiport</keyword>
<evidence type="ECO:0000256" key="3">
    <source>
        <dbReference type="ARBA" id="ARBA00022449"/>
    </source>
</evidence>
<name>A0A923E6H5_9ACTO</name>
<feature type="transmembrane region" description="Helical" evidence="9">
    <location>
        <begin position="89"/>
        <end position="109"/>
    </location>
</feature>
<dbReference type="GO" id="GO:0005886">
    <property type="term" value="C:plasma membrane"/>
    <property type="evidence" value="ECO:0007669"/>
    <property type="project" value="UniProtKB-SubCell"/>
</dbReference>
<comment type="caution">
    <text evidence="11">The sequence shown here is derived from an EMBL/GenBank/DDBJ whole genome shotgun (WGS) entry which is preliminary data.</text>
</comment>
<evidence type="ECO:0000313" key="11">
    <source>
        <dbReference type="EMBL" id="MBB6334424.1"/>
    </source>
</evidence>
<evidence type="ECO:0000256" key="2">
    <source>
        <dbReference type="ARBA" id="ARBA00022448"/>
    </source>
</evidence>
<feature type="transmembrane region" description="Helical" evidence="9">
    <location>
        <begin position="55"/>
        <end position="77"/>
    </location>
</feature>
<feature type="domain" description="Na+/H+ antiporter NhaC-like C-terminal" evidence="10">
    <location>
        <begin position="142"/>
        <end position="440"/>
    </location>
</feature>
<proteinExistence type="inferred from homology"/>
<evidence type="ECO:0000256" key="6">
    <source>
        <dbReference type="ARBA" id="ARBA00022989"/>
    </source>
</evidence>
<dbReference type="EMBL" id="JACHMK010000001">
    <property type="protein sequence ID" value="MBB6334424.1"/>
    <property type="molecule type" value="Genomic_DNA"/>
</dbReference>
<keyword evidence="2" id="KW-0813">Transport</keyword>
<feature type="transmembrane region" description="Helical" evidence="9">
    <location>
        <begin position="214"/>
        <end position="237"/>
    </location>
</feature>
<evidence type="ECO:0000313" key="12">
    <source>
        <dbReference type="Proteomes" id="UP000617426"/>
    </source>
</evidence>
<dbReference type="PANTHER" id="PTHR33451:SF3">
    <property type="entry name" value="MALATE-2H(+)_NA(+)-LACTATE ANTIPORTER"/>
    <property type="match status" value="1"/>
</dbReference>
<dbReference type="GO" id="GO:0015297">
    <property type="term" value="F:antiporter activity"/>
    <property type="evidence" value="ECO:0007669"/>
    <property type="project" value="UniProtKB-KW"/>
</dbReference>
<feature type="transmembrane region" description="Helical" evidence="9">
    <location>
        <begin position="340"/>
        <end position="360"/>
    </location>
</feature>
<evidence type="ECO:0000256" key="1">
    <source>
        <dbReference type="ARBA" id="ARBA00004651"/>
    </source>
</evidence>
<comment type="subcellular location">
    <subcellularLocation>
        <location evidence="1">Cell membrane</location>
        <topology evidence="1">Multi-pass membrane protein</topology>
    </subcellularLocation>
</comment>
<dbReference type="PANTHER" id="PTHR33451">
    <property type="entry name" value="MALATE-2H(+)/NA(+)-LACTATE ANTIPORTER"/>
    <property type="match status" value="1"/>
</dbReference>
<dbReference type="Proteomes" id="UP000617426">
    <property type="component" value="Unassembled WGS sequence"/>
</dbReference>
<evidence type="ECO:0000256" key="4">
    <source>
        <dbReference type="ARBA" id="ARBA00022475"/>
    </source>
</evidence>
<evidence type="ECO:0000256" key="7">
    <source>
        <dbReference type="ARBA" id="ARBA00023136"/>
    </source>
</evidence>
<keyword evidence="5 9" id="KW-0812">Transmembrane</keyword>
<reference evidence="11" key="1">
    <citation type="submission" date="2020-08" db="EMBL/GenBank/DDBJ databases">
        <title>Sequencing the genomes of 1000 actinobacteria strains.</title>
        <authorList>
            <person name="Klenk H.-P."/>
        </authorList>
    </citation>
    <scope>NUCLEOTIDE SEQUENCE</scope>
    <source>
        <strain evidence="11">DSM 10695</strain>
    </source>
</reference>
<keyword evidence="4" id="KW-1003">Cell membrane</keyword>
<evidence type="ECO:0000256" key="9">
    <source>
        <dbReference type="SAM" id="Phobius"/>
    </source>
</evidence>
<evidence type="ECO:0000256" key="8">
    <source>
        <dbReference type="ARBA" id="ARBA00038435"/>
    </source>
</evidence>
<organism evidence="11 12">
    <name type="scientific">Schaalia hyovaginalis</name>
    <dbReference type="NCBI Taxonomy" id="29316"/>
    <lineage>
        <taxon>Bacteria</taxon>
        <taxon>Bacillati</taxon>
        <taxon>Actinomycetota</taxon>
        <taxon>Actinomycetes</taxon>
        <taxon>Actinomycetales</taxon>
        <taxon>Actinomycetaceae</taxon>
        <taxon>Schaalia</taxon>
    </lineage>
</organism>
<feature type="transmembrane region" description="Helical" evidence="9">
    <location>
        <begin position="177"/>
        <end position="194"/>
    </location>
</feature>
<feature type="transmembrane region" description="Helical" evidence="9">
    <location>
        <begin position="244"/>
        <end position="264"/>
    </location>
</feature>
<keyword evidence="6 9" id="KW-1133">Transmembrane helix</keyword>
<feature type="transmembrane region" description="Helical" evidence="9">
    <location>
        <begin position="115"/>
        <end position="138"/>
    </location>
</feature>
<feature type="transmembrane region" description="Helical" evidence="9">
    <location>
        <begin position="12"/>
        <end position="35"/>
    </location>
</feature>
<comment type="similarity">
    <text evidence="8">Belongs to the NhaC Na(+)/H(+) (TC 2.A.35) antiporter family.</text>
</comment>
<evidence type="ECO:0000256" key="5">
    <source>
        <dbReference type="ARBA" id="ARBA00022692"/>
    </source>
</evidence>
<feature type="transmembrane region" description="Helical" evidence="9">
    <location>
        <begin position="297"/>
        <end position="320"/>
    </location>
</feature>
<protein>
    <submittedName>
        <fullName evidence="11">NhaC family Na+:H+ antiporter</fullName>
    </submittedName>
</protein>
<dbReference type="RefSeq" id="WP_184452343.1">
    <property type="nucleotide sequence ID" value="NZ_JACHMK010000001.1"/>
</dbReference>
<keyword evidence="12" id="KW-1185">Reference proteome</keyword>
<dbReference type="AlphaFoldDB" id="A0A923E6H5"/>
<evidence type="ECO:0000259" key="10">
    <source>
        <dbReference type="Pfam" id="PF03553"/>
    </source>
</evidence>
<keyword evidence="7 9" id="KW-0472">Membrane</keyword>
<gene>
    <name evidence="11" type="ORF">HD592_000989</name>
</gene>
<dbReference type="InterPro" id="IPR018461">
    <property type="entry name" value="Na/H_Antiport_NhaC-like_C"/>
</dbReference>
<dbReference type="InterPro" id="IPR052180">
    <property type="entry name" value="NhaC_Na-H+_Antiporter"/>
</dbReference>
<accession>A0A923E6H5</accession>
<sequence>MILGPRIFDLPSWPLEFTFLFSAICTWLLLFYLGFSFEDVTQAMADRTRTALPAIWMLMAIGVLIGAWTASGTIPMLVHYGMLMIDPSWIYVVALLLTSLFSVLTGTSWGSVGTIGVVLINIGVATDANLGLLAAAIISGGYFGDKMSPLSDTTNMASMGAGVPLYAHVRSMLNTTGPAYIIALILTTAFGFAQPVRSAGVDVSSFTQPVAEDLATAFSFNILVWVPLLVMLVGAALRLPPLPTLLYSAASGALVALVAQGFSFENVIQSLINGVTIEMTGAEVGEQAIAIIQRGGLYSMASAVLITLCVFMYIGSLDLIKAMGTVVDKAFGRVKSRPGIILASLISSAFINGFSSNQYATSFIVGTAFGPKYEEAGIPRKVLSRSIEDYGTFIEPMLPWTTTGVYMIGTLGVAYSEYVPYMFLQWANFIIAPLLAITGIGCFYNEARRTKAEG</sequence>